<protein>
    <recommendedName>
        <fullName evidence="4">EfeO-type cupredoxin-like domain-containing protein</fullName>
    </recommendedName>
</protein>
<dbReference type="AlphaFoldDB" id="A0A1G2CS36"/>
<organism evidence="5 6">
    <name type="scientific">Candidatus Lloydbacteria bacterium RIFCSPHIGHO2_01_FULL_41_20</name>
    <dbReference type="NCBI Taxonomy" id="1798657"/>
    <lineage>
        <taxon>Bacteria</taxon>
        <taxon>Candidatus Lloydiibacteriota</taxon>
    </lineage>
</organism>
<dbReference type="PANTHER" id="PTHR38439">
    <property type="entry name" value="AURACYANIN-B"/>
    <property type="match status" value="1"/>
</dbReference>
<dbReference type="SUPFAM" id="SSF49503">
    <property type="entry name" value="Cupredoxins"/>
    <property type="match status" value="1"/>
</dbReference>
<dbReference type="InterPro" id="IPR033138">
    <property type="entry name" value="Cu_oxidase_CS"/>
</dbReference>
<dbReference type="Pfam" id="PF13473">
    <property type="entry name" value="Cupredoxin_1"/>
    <property type="match status" value="1"/>
</dbReference>
<evidence type="ECO:0000256" key="1">
    <source>
        <dbReference type="ARBA" id="ARBA00022723"/>
    </source>
</evidence>
<dbReference type="PROSITE" id="PS00079">
    <property type="entry name" value="MULTICOPPER_OXIDASE1"/>
    <property type="match status" value="1"/>
</dbReference>
<evidence type="ECO:0000313" key="6">
    <source>
        <dbReference type="Proteomes" id="UP000178841"/>
    </source>
</evidence>
<evidence type="ECO:0000313" key="5">
    <source>
        <dbReference type="EMBL" id="OGZ04204.1"/>
    </source>
</evidence>
<gene>
    <name evidence="5" type="ORF">A2648_01320</name>
</gene>
<evidence type="ECO:0000259" key="4">
    <source>
        <dbReference type="Pfam" id="PF13473"/>
    </source>
</evidence>
<proteinExistence type="predicted"/>
<dbReference type="Proteomes" id="UP000178841">
    <property type="component" value="Unassembled WGS sequence"/>
</dbReference>
<dbReference type="STRING" id="1798657.A2648_01320"/>
<evidence type="ECO:0000256" key="2">
    <source>
        <dbReference type="ARBA" id="ARBA00023008"/>
    </source>
</evidence>
<keyword evidence="3" id="KW-0812">Transmembrane</keyword>
<dbReference type="PANTHER" id="PTHR38439:SF3">
    <property type="entry name" value="COPPER-RESISTANT CUPROPROTEIN COPI"/>
    <property type="match status" value="1"/>
</dbReference>
<dbReference type="Gene3D" id="2.60.40.420">
    <property type="entry name" value="Cupredoxins - blue copper proteins"/>
    <property type="match status" value="1"/>
</dbReference>
<dbReference type="InterPro" id="IPR028096">
    <property type="entry name" value="EfeO_Cupredoxin"/>
</dbReference>
<name>A0A1G2CS36_9BACT</name>
<keyword evidence="3" id="KW-1133">Transmembrane helix</keyword>
<keyword evidence="3" id="KW-0472">Membrane</keyword>
<keyword evidence="2" id="KW-0186">Copper</keyword>
<keyword evidence="1" id="KW-0479">Metal-binding</keyword>
<reference evidence="5 6" key="1">
    <citation type="journal article" date="2016" name="Nat. Commun.">
        <title>Thousands of microbial genomes shed light on interconnected biogeochemical processes in an aquifer system.</title>
        <authorList>
            <person name="Anantharaman K."/>
            <person name="Brown C.T."/>
            <person name="Hug L.A."/>
            <person name="Sharon I."/>
            <person name="Castelle C.J."/>
            <person name="Probst A.J."/>
            <person name="Thomas B.C."/>
            <person name="Singh A."/>
            <person name="Wilkins M.J."/>
            <person name="Karaoz U."/>
            <person name="Brodie E.L."/>
            <person name="Williams K.H."/>
            <person name="Hubbard S.S."/>
            <person name="Banfield J.F."/>
        </authorList>
    </citation>
    <scope>NUCLEOTIDE SEQUENCE [LARGE SCALE GENOMIC DNA]</scope>
</reference>
<dbReference type="EMBL" id="MHLH01000010">
    <property type="protein sequence ID" value="OGZ04204.1"/>
    <property type="molecule type" value="Genomic_DNA"/>
</dbReference>
<dbReference type="InterPro" id="IPR050845">
    <property type="entry name" value="Cu-binding_ET"/>
</dbReference>
<comment type="caution">
    <text evidence="5">The sequence shown here is derived from an EMBL/GenBank/DDBJ whole genome shotgun (WGS) entry which is preliminary data.</text>
</comment>
<sequence>MNKTIWVVVVVVLIAGGGWFYLSRPANIAPEADNAPQTGTQTNTEMPIIDSVNIPVRGAEVIKEFTIIGSPFLFSPSSMTVKKGDTVRITFKNSGGTHDFKIDEFNVATKKINDGAEETVEFIADKTGSFEYYCSVGNHRAMGMKGTLTVE</sequence>
<evidence type="ECO:0000256" key="3">
    <source>
        <dbReference type="SAM" id="Phobius"/>
    </source>
</evidence>
<feature type="domain" description="EfeO-type cupredoxin-like" evidence="4">
    <location>
        <begin position="63"/>
        <end position="150"/>
    </location>
</feature>
<dbReference type="GO" id="GO:0046872">
    <property type="term" value="F:metal ion binding"/>
    <property type="evidence" value="ECO:0007669"/>
    <property type="project" value="UniProtKB-KW"/>
</dbReference>
<accession>A0A1G2CS36</accession>
<feature type="transmembrane region" description="Helical" evidence="3">
    <location>
        <begin position="5"/>
        <end position="22"/>
    </location>
</feature>
<dbReference type="InterPro" id="IPR008972">
    <property type="entry name" value="Cupredoxin"/>
</dbReference>